<reference evidence="2" key="1">
    <citation type="journal article" date="2023" name="Science">
        <title>Genome structures resolve the early diversification of teleost fishes.</title>
        <authorList>
            <person name="Parey E."/>
            <person name="Louis A."/>
            <person name="Montfort J."/>
            <person name="Bouchez O."/>
            <person name="Roques C."/>
            <person name="Iampietro C."/>
            <person name="Lluch J."/>
            <person name="Castinel A."/>
            <person name="Donnadieu C."/>
            <person name="Desvignes T."/>
            <person name="Floi Bucao C."/>
            <person name="Jouanno E."/>
            <person name="Wen M."/>
            <person name="Mejri S."/>
            <person name="Dirks R."/>
            <person name="Jansen H."/>
            <person name="Henkel C."/>
            <person name="Chen W.J."/>
            <person name="Zahm M."/>
            <person name="Cabau C."/>
            <person name="Klopp C."/>
            <person name="Thompson A.W."/>
            <person name="Robinson-Rechavi M."/>
            <person name="Braasch I."/>
            <person name="Lecointre G."/>
            <person name="Bobe J."/>
            <person name="Postlethwait J.H."/>
            <person name="Berthelot C."/>
            <person name="Roest Crollius H."/>
            <person name="Guiguen Y."/>
        </authorList>
    </citation>
    <scope>NUCLEOTIDE SEQUENCE</scope>
    <source>
        <strain evidence="2">NC1722</strain>
    </source>
</reference>
<organism evidence="2 3">
    <name type="scientific">Aldrovandia affinis</name>
    <dbReference type="NCBI Taxonomy" id="143900"/>
    <lineage>
        <taxon>Eukaryota</taxon>
        <taxon>Metazoa</taxon>
        <taxon>Chordata</taxon>
        <taxon>Craniata</taxon>
        <taxon>Vertebrata</taxon>
        <taxon>Euteleostomi</taxon>
        <taxon>Actinopterygii</taxon>
        <taxon>Neopterygii</taxon>
        <taxon>Teleostei</taxon>
        <taxon>Notacanthiformes</taxon>
        <taxon>Halosauridae</taxon>
        <taxon>Aldrovandia</taxon>
    </lineage>
</organism>
<dbReference type="AlphaFoldDB" id="A0AAD7WY06"/>
<name>A0AAD7WY06_9TELE</name>
<dbReference type="EMBL" id="JAINUG010000017">
    <property type="protein sequence ID" value="KAJ8413098.1"/>
    <property type="molecule type" value="Genomic_DNA"/>
</dbReference>
<protein>
    <submittedName>
        <fullName evidence="2">Uncharacterized protein</fullName>
    </submittedName>
</protein>
<evidence type="ECO:0000256" key="1">
    <source>
        <dbReference type="SAM" id="MobiDB-lite"/>
    </source>
</evidence>
<evidence type="ECO:0000313" key="3">
    <source>
        <dbReference type="Proteomes" id="UP001221898"/>
    </source>
</evidence>
<accession>A0AAD7WY06</accession>
<keyword evidence="3" id="KW-1185">Reference proteome</keyword>
<comment type="caution">
    <text evidence="2">The sequence shown here is derived from an EMBL/GenBank/DDBJ whole genome shotgun (WGS) entry which is preliminary data.</text>
</comment>
<gene>
    <name evidence="2" type="ORF">AAFF_G00106800</name>
</gene>
<dbReference type="Proteomes" id="UP001221898">
    <property type="component" value="Unassembled WGS sequence"/>
</dbReference>
<proteinExistence type="predicted"/>
<sequence>MQPLQSYIDRLTKQLQEEGPAGTARGRRPGIEHFNTPLKPWASALPSPARRSLASRRLHRCSGEEVPTCQIVSLEGEVMTNAFLRQ</sequence>
<feature type="region of interest" description="Disordered" evidence="1">
    <location>
        <begin position="13"/>
        <end position="46"/>
    </location>
</feature>
<evidence type="ECO:0000313" key="2">
    <source>
        <dbReference type="EMBL" id="KAJ8413098.1"/>
    </source>
</evidence>